<feature type="domain" description="RSE1/DDB1/CPSF1 second beta-propeller" evidence="6">
    <location>
        <begin position="397"/>
        <end position="704"/>
    </location>
</feature>
<reference evidence="7" key="1">
    <citation type="submission" date="2021-10" db="EMBL/GenBank/DDBJ databases">
        <title>Tropical sea cucumber genome reveals ecological adaptation and Cuvierian tubules defense mechanism.</title>
        <authorList>
            <person name="Chen T."/>
        </authorList>
    </citation>
    <scope>NUCLEOTIDE SEQUENCE</scope>
    <source>
        <strain evidence="7">Nanhai2018</strain>
        <tissue evidence="7">Muscle</tissue>
    </source>
</reference>
<evidence type="ECO:0000259" key="6">
    <source>
        <dbReference type="Pfam" id="PF23726"/>
    </source>
</evidence>
<gene>
    <name evidence="7" type="ORF">HOLleu_36301</name>
</gene>
<dbReference type="EMBL" id="JAIZAY010000019">
    <property type="protein sequence ID" value="KAJ8023767.1"/>
    <property type="molecule type" value="Genomic_DNA"/>
</dbReference>
<dbReference type="InterPro" id="IPR015943">
    <property type="entry name" value="WD40/YVTN_repeat-like_dom_sf"/>
</dbReference>
<dbReference type="Proteomes" id="UP001152320">
    <property type="component" value="Chromosome 19"/>
</dbReference>
<sequence length="1141" mass="126082">MAYNYVVTAHKPTAVTACVTGNFTSPDDLNLIIAKNTRLEIYQVTPEGLRPNKEVALYGRVEILELYKPPDMSKCLLFVMTSRYSACILEYVKEGDNEEVITRAHGNVFDRIGRLSETGAIGIIDPECRVIGLRLYDGLFKVIPLDRENKVLKAFNIRLEELNVIDVAFLHGCQVPTIAFVHQDSQGRHVKTYEVNLREKEFDKGPWKQDNVETEASMVIAVPQPFGGVLIIGQESITYHKGDKYKAIAPPAIKVQSTLVCHGRLDSNGSRYLLGDLAGRLFLLLLEKEEGMDGQVTVKDLKVELLGETSIAECLTYLDNGVIFIGSRKGDSQLVRLNTEADEKGSYVTVMESFTNLGPILDMCVVDLDRQGQGQLVTCSGAYKEGSLRIIRNGIGIHEHASIDLPGIKGIWPLRLNVDSGIDDILVLSFVGQTRVLMLNGEEVEETELPGFDGNQQSFYCGNVCNKQLIQITPASVRLVSTQTKLLVNEWLPPSGKNISVATCNQLQIVAAAGHDIFYLEIAEGEIKQISTLTMEHEVACIDVTPLTESGRADICAVGLWTDISARILRLPSLESAHVEMIGGEIIPRSVLLARFEGQPYLLCALGDGSLFYFLLNLESGSLSERKRVILGTQPTVLKTFKSHATVNVFACSDRPTVIYSSNHKLVFSNVNLKEVGYMCPLNSSGYPDSLALCNDTSLMIGTIDEIQKLHIRTIPLGEAPTRIAYQEETQTFGVLTLRTEMKDATGVSVPLHPSASTKAANISYSSSSKNVTGQAGGGDNSEYGEEADVYSLLVIDQHTFEVLHAYQLGPCEVATSLMSCKLGSDPNPYYVVGTAMVKLEEPEPKQGKLYVLQYADGKLTEVGEKEIKGAPYSIVNFNGKVLTSINSIVRLYEWTSDHELRVECSHYNTILALYLKKKGDFIIVGDLMRSISLLAYKPMEGELEEIARNYSPNWMTAVEILDDDTFLGAEHNSNLFVCQKDSAATTDDDRRNLAMVGQFHLGEFVNVFRHGSLVRGNIGESSLSTQGSLLFGTADGTVGLITQLPEEFYKFLLEVQTKLTKVIKSVGKIDHGFWRSFYTDKKTDPMQNFIDGDLIESFLELNQEKMEEVVTGLQIDEGGMKRDASVNDLVKIVEELTRIH</sequence>
<feature type="domain" description="RSE1/DDB1/CPSF1 C-terminal" evidence="4">
    <location>
        <begin position="791"/>
        <end position="1100"/>
    </location>
</feature>
<dbReference type="InterPro" id="IPR058543">
    <property type="entry name" value="Beta-prop_RSE1/DDB1/CPSF1_2nd"/>
</dbReference>
<dbReference type="Pfam" id="PF03178">
    <property type="entry name" value="CPSF_A"/>
    <property type="match status" value="1"/>
</dbReference>
<organism evidence="7 8">
    <name type="scientific">Holothuria leucospilota</name>
    <name type="common">Black long sea cucumber</name>
    <name type="synonym">Mertensiothuria leucospilota</name>
    <dbReference type="NCBI Taxonomy" id="206669"/>
    <lineage>
        <taxon>Eukaryota</taxon>
        <taxon>Metazoa</taxon>
        <taxon>Echinodermata</taxon>
        <taxon>Eleutherozoa</taxon>
        <taxon>Echinozoa</taxon>
        <taxon>Holothuroidea</taxon>
        <taxon>Aspidochirotacea</taxon>
        <taxon>Aspidochirotida</taxon>
        <taxon>Holothuriidae</taxon>
        <taxon>Holothuria</taxon>
    </lineage>
</organism>
<dbReference type="OrthoDB" id="433457at2759"/>
<dbReference type="Pfam" id="PF23726">
    <property type="entry name" value="Beta-prop_RSE1_2nd"/>
    <property type="match status" value="1"/>
</dbReference>
<comment type="subcellular location">
    <subcellularLocation>
        <location evidence="1">Nucleus</location>
    </subcellularLocation>
</comment>
<dbReference type="GO" id="GO:0005634">
    <property type="term" value="C:nucleus"/>
    <property type="evidence" value="ECO:0007669"/>
    <property type="project" value="UniProtKB-SubCell"/>
</dbReference>
<keyword evidence="3" id="KW-0539">Nucleus</keyword>
<evidence type="ECO:0000313" key="7">
    <source>
        <dbReference type="EMBL" id="KAJ8023767.1"/>
    </source>
</evidence>
<evidence type="ECO:0000313" key="8">
    <source>
        <dbReference type="Proteomes" id="UP001152320"/>
    </source>
</evidence>
<evidence type="ECO:0000259" key="4">
    <source>
        <dbReference type="Pfam" id="PF03178"/>
    </source>
</evidence>
<feature type="domain" description="RSE1/DDB1/CPSF1 first beta-propeller" evidence="5">
    <location>
        <begin position="15"/>
        <end position="354"/>
    </location>
</feature>
<dbReference type="Pfam" id="PF10433">
    <property type="entry name" value="Beta-prop_RSE1_1st"/>
    <property type="match status" value="1"/>
</dbReference>
<name>A0A9Q0YJS1_HOLLE</name>
<keyword evidence="8" id="KW-1185">Reference proteome</keyword>
<dbReference type="InterPro" id="IPR050358">
    <property type="entry name" value="RSE1/DDB1/CFT1"/>
</dbReference>
<protein>
    <submittedName>
        <fullName evidence="7">DNA damage-binding protein 1</fullName>
    </submittedName>
</protein>
<dbReference type="GO" id="GO:0003676">
    <property type="term" value="F:nucleic acid binding"/>
    <property type="evidence" value="ECO:0007669"/>
    <property type="project" value="InterPro"/>
</dbReference>
<dbReference type="PANTHER" id="PTHR10644">
    <property type="entry name" value="DNA REPAIR/RNA PROCESSING CPSF FAMILY"/>
    <property type="match status" value="1"/>
</dbReference>
<dbReference type="InterPro" id="IPR004871">
    <property type="entry name" value="RSE1/DDB1/CPSF1_C"/>
</dbReference>
<dbReference type="FunFam" id="2.130.10.10:FF:002576">
    <property type="entry name" value="DNA damage-binding protein 1"/>
    <property type="match status" value="1"/>
</dbReference>
<dbReference type="InterPro" id="IPR018846">
    <property type="entry name" value="Beta-prop_RSE1/DDB1/CPSF1_1st"/>
</dbReference>
<dbReference type="SUPFAM" id="SSF101908">
    <property type="entry name" value="Putative isomerase YbhE"/>
    <property type="match status" value="1"/>
</dbReference>
<proteinExistence type="inferred from homology"/>
<evidence type="ECO:0000259" key="5">
    <source>
        <dbReference type="Pfam" id="PF10433"/>
    </source>
</evidence>
<accession>A0A9Q0YJS1</accession>
<dbReference type="Gene3D" id="1.10.150.910">
    <property type="match status" value="1"/>
</dbReference>
<comment type="caution">
    <text evidence="7">The sequence shown here is derived from an EMBL/GenBank/DDBJ whole genome shotgun (WGS) entry which is preliminary data.</text>
</comment>
<dbReference type="Gene3D" id="2.130.10.10">
    <property type="entry name" value="YVTN repeat-like/Quinoprotein amine dehydrogenase"/>
    <property type="match status" value="3"/>
</dbReference>
<evidence type="ECO:0000256" key="1">
    <source>
        <dbReference type="ARBA" id="ARBA00004123"/>
    </source>
</evidence>
<dbReference type="AlphaFoldDB" id="A0A9Q0YJS1"/>
<evidence type="ECO:0000256" key="3">
    <source>
        <dbReference type="ARBA" id="ARBA00023242"/>
    </source>
</evidence>
<dbReference type="FunFam" id="2.130.10.10:FF:000070">
    <property type="entry name" value="DNA damage-binding protein 1"/>
    <property type="match status" value="1"/>
</dbReference>
<evidence type="ECO:0000256" key="2">
    <source>
        <dbReference type="ARBA" id="ARBA00007453"/>
    </source>
</evidence>
<comment type="similarity">
    <text evidence="2">Belongs to the DDB1 family.</text>
</comment>
<dbReference type="FunFam" id="1.10.150.910:FF:000003">
    <property type="entry name" value="DNA damage-binding protein 1a"/>
    <property type="match status" value="1"/>
</dbReference>